<reference evidence="2 3" key="1">
    <citation type="journal article" date="2024" name="J Genomics">
        <title>Draft genome sequencing and assembly of Favolaschia claudopus CIRM-BRFM 2984 isolated from oak limbs.</title>
        <authorList>
            <person name="Navarro D."/>
            <person name="Drula E."/>
            <person name="Chaduli D."/>
            <person name="Cazenave R."/>
            <person name="Ahrendt S."/>
            <person name="Wang J."/>
            <person name="Lipzen A."/>
            <person name="Daum C."/>
            <person name="Barry K."/>
            <person name="Grigoriev I.V."/>
            <person name="Favel A."/>
            <person name="Rosso M.N."/>
            <person name="Martin F."/>
        </authorList>
    </citation>
    <scope>NUCLEOTIDE SEQUENCE [LARGE SCALE GENOMIC DNA]</scope>
    <source>
        <strain evidence="2 3">CIRM-BRFM 2984</strain>
    </source>
</reference>
<gene>
    <name evidence="2" type="ORF">R3P38DRAFT_2797513</name>
</gene>
<accession>A0AAW0A2W2</accession>
<evidence type="ECO:0000313" key="2">
    <source>
        <dbReference type="EMBL" id="KAK7000251.1"/>
    </source>
</evidence>
<protein>
    <submittedName>
        <fullName evidence="2">Uncharacterized protein</fullName>
    </submittedName>
</protein>
<dbReference type="EMBL" id="JAWWNJ010000089">
    <property type="protein sequence ID" value="KAK7000251.1"/>
    <property type="molecule type" value="Genomic_DNA"/>
</dbReference>
<feature type="region of interest" description="Disordered" evidence="1">
    <location>
        <begin position="141"/>
        <end position="168"/>
    </location>
</feature>
<comment type="caution">
    <text evidence="2">The sequence shown here is derived from an EMBL/GenBank/DDBJ whole genome shotgun (WGS) entry which is preliminary data.</text>
</comment>
<evidence type="ECO:0000256" key="1">
    <source>
        <dbReference type="SAM" id="MobiDB-lite"/>
    </source>
</evidence>
<feature type="compositionally biased region" description="Low complexity" evidence="1">
    <location>
        <begin position="157"/>
        <end position="166"/>
    </location>
</feature>
<evidence type="ECO:0000313" key="3">
    <source>
        <dbReference type="Proteomes" id="UP001362999"/>
    </source>
</evidence>
<proteinExistence type="predicted"/>
<dbReference type="Proteomes" id="UP001362999">
    <property type="component" value="Unassembled WGS sequence"/>
</dbReference>
<organism evidence="2 3">
    <name type="scientific">Favolaschia claudopus</name>
    <dbReference type="NCBI Taxonomy" id="2862362"/>
    <lineage>
        <taxon>Eukaryota</taxon>
        <taxon>Fungi</taxon>
        <taxon>Dikarya</taxon>
        <taxon>Basidiomycota</taxon>
        <taxon>Agaricomycotina</taxon>
        <taxon>Agaricomycetes</taxon>
        <taxon>Agaricomycetidae</taxon>
        <taxon>Agaricales</taxon>
        <taxon>Marasmiineae</taxon>
        <taxon>Mycenaceae</taxon>
        <taxon>Favolaschia</taxon>
    </lineage>
</organism>
<keyword evidence="3" id="KW-1185">Reference proteome</keyword>
<name>A0AAW0A2W2_9AGAR</name>
<sequence>MAQIKYEMCDKKEEYGRDNAYTEAFDAIPSDVLSARDSSLFGVMKQSLDDTRSTPLADSGSVDELHKLPMSNVPEMRYYRTRSSYNAASTLPYLTSFDAINRSSVNTLVAADTTEHVNKLNSDRPATSSDGSSYYRSQVVAPSTEHVNKLDSHRPASSSDGSSYYRSRQEREAVSLKRKYLMLQSTMAEREDHRRIFLNDDQWVSQLTPWSLRCRACLRKVNLDRIGRYYTGKWKKHRNHCKDIMASEILRANGGRCYM</sequence>
<dbReference type="AlphaFoldDB" id="A0AAW0A2W2"/>